<gene>
    <name evidence="1" type="ordered locus">Fluta_1383</name>
</gene>
<dbReference type="HOGENOM" id="CLU_1553040_0_0_10"/>
<proteinExistence type="predicted"/>
<dbReference type="RefSeq" id="WP_013686148.1">
    <property type="nucleotide sequence ID" value="NC_015321.1"/>
</dbReference>
<accession>F2IDK4</accession>
<organism evidence="1 2">
    <name type="scientific">Fluviicola taffensis (strain DSM 16823 / NCIMB 13979 / RW262)</name>
    <dbReference type="NCBI Taxonomy" id="755732"/>
    <lineage>
        <taxon>Bacteria</taxon>
        <taxon>Pseudomonadati</taxon>
        <taxon>Bacteroidota</taxon>
        <taxon>Flavobacteriia</taxon>
        <taxon>Flavobacteriales</taxon>
        <taxon>Crocinitomicaceae</taxon>
        <taxon>Fluviicola</taxon>
    </lineage>
</organism>
<dbReference type="SUPFAM" id="SSF47413">
    <property type="entry name" value="lambda repressor-like DNA-binding domains"/>
    <property type="match status" value="1"/>
</dbReference>
<dbReference type="GO" id="GO:0003677">
    <property type="term" value="F:DNA binding"/>
    <property type="evidence" value="ECO:0007669"/>
    <property type="project" value="InterPro"/>
</dbReference>
<dbReference type="KEGG" id="fte:Fluta_1383"/>
<name>F2IDK4_FLUTR</name>
<dbReference type="AlphaFoldDB" id="F2IDK4"/>
<dbReference type="STRING" id="755732.Fluta_1383"/>
<evidence type="ECO:0000313" key="2">
    <source>
        <dbReference type="Proteomes" id="UP000007463"/>
    </source>
</evidence>
<reference evidence="2" key="2">
    <citation type="submission" date="2011-02" db="EMBL/GenBank/DDBJ databases">
        <title>The complete genome of Fluviicola taffensis DSM 16823.</title>
        <authorList>
            <consortium name="US DOE Joint Genome Institute (JGI-PGF)"/>
            <person name="Lucas S."/>
            <person name="Copeland A."/>
            <person name="Lapidus A."/>
            <person name="Bruce D."/>
            <person name="Goodwin L."/>
            <person name="Pitluck S."/>
            <person name="Kyrpides N."/>
            <person name="Mavromatis K."/>
            <person name="Ivanova N."/>
            <person name="Mikhailova N."/>
            <person name="Pagani I."/>
            <person name="Chertkov O."/>
            <person name="Detter J.C."/>
            <person name="Han C."/>
            <person name="Tapia R."/>
            <person name="Land M."/>
            <person name="Hauser L."/>
            <person name="Markowitz V."/>
            <person name="Cheng J.-F."/>
            <person name="Hugenholtz P."/>
            <person name="Woyke T."/>
            <person name="Wu D."/>
            <person name="Tindall B."/>
            <person name="Pomrenke H.G."/>
            <person name="Brambilla E."/>
            <person name="Klenk H.-P."/>
            <person name="Eisen J.A."/>
        </authorList>
    </citation>
    <scope>NUCLEOTIDE SEQUENCE [LARGE SCALE GENOMIC DNA]</scope>
    <source>
        <strain evidence="2">DSM 16823 / RW262 / RW262</strain>
    </source>
</reference>
<dbReference type="EMBL" id="CP002542">
    <property type="protein sequence ID" value="AEA43377.1"/>
    <property type="molecule type" value="Genomic_DNA"/>
</dbReference>
<sequence>MKKDKLNDKYTNKELAESFVFRNKLTANQKVESDLQLNEMRKNIQQSITPKQLLLSRLLQLKYQIEDYLENPTYDAKHSFGFFLRGYLETLNKKNKEFAKDIDIAETELSLILNKHRKPSEKVMIRLEIHSNKIIPAITWFRLLEKEKEHEILTNSDLRKQEKSHVRNMVSV</sequence>
<dbReference type="Proteomes" id="UP000007463">
    <property type="component" value="Chromosome"/>
</dbReference>
<dbReference type="eggNOG" id="ENOG5032VCS">
    <property type="taxonomic scope" value="Bacteria"/>
</dbReference>
<keyword evidence="2" id="KW-1185">Reference proteome</keyword>
<reference evidence="1 2" key="1">
    <citation type="journal article" date="2011" name="Stand. Genomic Sci.">
        <title>Complete genome sequence of the gliding freshwater bacterium Fluviicola taffensis type strain (RW262).</title>
        <authorList>
            <person name="Woyke T."/>
            <person name="Chertkov O."/>
            <person name="Lapidus A."/>
            <person name="Nolan M."/>
            <person name="Lucas S."/>
            <person name="Del Rio T.G."/>
            <person name="Tice H."/>
            <person name="Cheng J.F."/>
            <person name="Tapia R."/>
            <person name="Han C."/>
            <person name="Goodwin L."/>
            <person name="Pitluck S."/>
            <person name="Liolios K."/>
            <person name="Pagani I."/>
            <person name="Ivanova N."/>
            <person name="Huntemann M."/>
            <person name="Mavromatis K."/>
            <person name="Mikhailova N."/>
            <person name="Pati A."/>
            <person name="Chen A."/>
            <person name="Palaniappan K."/>
            <person name="Land M."/>
            <person name="Hauser L."/>
            <person name="Brambilla E.M."/>
            <person name="Rohde M."/>
            <person name="Mwirichia R."/>
            <person name="Sikorski J."/>
            <person name="Tindall B.J."/>
            <person name="Goker M."/>
            <person name="Bristow J."/>
            <person name="Eisen J.A."/>
            <person name="Markowitz V."/>
            <person name="Hugenholtz P."/>
            <person name="Klenk H.P."/>
            <person name="Kyrpides N.C."/>
        </authorList>
    </citation>
    <scope>NUCLEOTIDE SEQUENCE [LARGE SCALE GENOMIC DNA]</scope>
    <source>
        <strain evidence="2">DSM 16823 / RW262 / RW262</strain>
    </source>
</reference>
<evidence type="ECO:0008006" key="3">
    <source>
        <dbReference type="Google" id="ProtNLM"/>
    </source>
</evidence>
<dbReference type="Gene3D" id="1.10.260.40">
    <property type="entry name" value="lambda repressor-like DNA-binding domains"/>
    <property type="match status" value="1"/>
</dbReference>
<protein>
    <recommendedName>
        <fullName evidence="3">Helix-turn-helix domain protein</fullName>
    </recommendedName>
</protein>
<dbReference type="OrthoDB" id="1493507at2"/>
<dbReference type="InterPro" id="IPR010982">
    <property type="entry name" value="Lambda_DNA-bd_dom_sf"/>
</dbReference>
<evidence type="ECO:0000313" key="1">
    <source>
        <dbReference type="EMBL" id="AEA43377.1"/>
    </source>
</evidence>